<feature type="region of interest" description="Disordered" evidence="1">
    <location>
        <begin position="475"/>
        <end position="755"/>
    </location>
</feature>
<dbReference type="PANTHER" id="PTHR21590:SF4">
    <property type="entry name" value="UPF0606 PROTEIN KIAA1549"/>
    <property type="match status" value="1"/>
</dbReference>
<feature type="compositionally biased region" description="Low complexity" evidence="1">
    <location>
        <begin position="479"/>
        <end position="500"/>
    </location>
</feature>
<feature type="compositionally biased region" description="Low complexity" evidence="1">
    <location>
        <begin position="537"/>
        <end position="548"/>
    </location>
</feature>
<feature type="compositionally biased region" description="Low complexity" evidence="1">
    <location>
        <begin position="169"/>
        <end position="181"/>
    </location>
</feature>
<dbReference type="Proteomes" id="UP000694863">
    <property type="component" value="Unplaced"/>
</dbReference>
<feature type="region of interest" description="Disordered" evidence="1">
    <location>
        <begin position="1415"/>
        <end position="1461"/>
    </location>
</feature>
<feature type="compositionally biased region" description="Low complexity" evidence="1">
    <location>
        <begin position="1367"/>
        <end position="1376"/>
    </location>
</feature>
<evidence type="ECO:0000256" key="2">
    <source>
        <dbReference type="SAM" id="Phobius"/>
    </source>
</evidence>
<feature type="compositionally biased region" description="Polar residues" evidence="1">
    <location>
        <begin position="1560"/>
        <end position="1572"/>
    </location>
</feature>
<feature type="compositionally biased region" description="Polar residues" evidence="1">
    <location>
        <begin position="192"/>
        <end position="208"/>
    </location>
</feature>
<keyword evidence="2" id="KW-1133">Transmembrane helix</keyword>
<feature type="region of interest" description="Disordered" evidence="1">
    <location>
        <begin position="169"/>
        <end position="208"/>
    </location>
</feature>
<dbReference type="PANTHER" id="PTHR21590">
    <property type="entry name" value="SEA DOMAIN-CONTAINING PROTEIN"/>
    <property type="match status" value="1"/>
</dbReference>
<feature type="region of interest" description="Disordered" evidence="1">
    <location>
        <begin position="224"/>
        <end position="300"/>
    </location>
</feature>
<sequence>MAHPSVFAAIYVSAGSNEVVPDDDDEMDNFLPDVQWATSWTLPPITQDGSTPSPMGLPPHTPAAVLTPSLPPGSLHSHAATQRPPTDASRPSPPPSLPTVPTPQGLLPTPSRNLALSPTDVFGHRASRTLPEDAASALEDTGPLWWGSLTPVLETQRPALPEATQLLEASADSDPAAATPSLRPGPQHALVSAQTPPSAHGASTGSTWSATPLAFDPFSAPSADTSGHSFLPSNTGETSPLLRHVGAPSHVAGTPAPSPAPSSKHVRSASRRLSAPPPAPPSSLLATDLGSGNGPETLTLSFTGWEASSLPAPGSAGTADFSEVEEEPADLDTIFPPRPVLSLSSPAVAISAVADTSGLASTHAPFLPDHPPASLLSLEAASFSSPWLGESQVPSSTAVSLTGGFLGAAFSAAAAESTPALAVAGPSPSPSPVTPNGLVPSLESWLLSGQGSPGFSQRETGSLWDFASSFSPTPPLGFSSAAPSAPEGPAPSSTPAAGASDLSPPLSQAFPTPVAAPTSLPVPVPDSTPLGGPQLWPSADPLSNASALPPAPSEVPPPSSSPPPDSVEFSEAAAAPPAGPDTLSTSASTQATRRSEASRFPAESAGPTLAPAGSEGLSDLGTLFPSAPAASHPAPTSAKPSLLVTPALPDVDSSETDDHASAFPPLTVIAPTRTAPGADVSSSLVSEVTPSPLATEPLFGGPSFTPTDVPVNVSTEPAALPPVDATGPLSGRPASQPPHSDPTALPPGTAATPEALLNTPAPVATRPPYVCDITVPDAYLITAVLARRAVHEYIIMSIKEVLRVHFNRAVELKVYEIFPDFTFLVTSSPMVYTAVSVINVLIGSKLVRDRTPLILALRPSFSVPDSRFQVQTVLQFVPQSVDTGFCNFTQRIERGLVVALSEAKYQPGTYNITVQILNVTMGPSRMAARRGPVTIVFAVRSAQGFLNGSEVSELLRNLSVVEFSFYLGYPTLRIAELLLGVSEKRLQSELFQAEMERKLAQLLGEVLHRQRLWRRATTATSSSLLQGQLLLIPIMMALDRVKRPSPEAQSNNLWVIVGVVIPVLVVMVIVVILYWKLCRTDKLDFQPDTVANIQQRQKLQIPSVKGFDFAKQHLGQHNKDDILIIHEPVPPPGPVKEHTPPSENGDVPSPQAKAPAKSLRHRGRISPSDADSTVSEESSEQDVGDKPPVAVVDSRPPRGFQNGPPPPGLAPEQHSSASIFEHVDRIAHAADPGRRVPSKIQLIAMQPIPAPPAQPPKLGDRVAETNKINKEIQTALRHKSEIEHHRNKIRLRAKLLTELQDHRAHARHWSDPDLPAEVQTPSSTELGRYPGPPFLAPQYVPPRPSIEEARQTMHSLLDDAFALVAPSSQPASAVGPGPAPPAGLPTNSTPSREERRAAQWGSFYSPAQTTSNACSRYEDYGMTPPSGPLPRPSFGPGLLPSSDLGPPESSQPQAEAPFTARGIYSEEAASVARPRPVGGTAGSQIQQLTQVGLASRIGAPPGEVPPGRSGQYGGPGWTAYGEDETGRREAVPRTAGREPSAPPGNLPHRALQGSGLPYAASSTEDLQPGHSSTSLIRAIREELLRLSQKQTAVHNFHG</sequence>
<dbReference type="RefSeq" id="XP_030741130.2">
    <property type="nucleotide sequence ID" value="XM_030885270.2"/>
</dbReference>
<feature type="transmembrane region" description="Helical" evidence="2">
    <location>
        <begin position="1053"/>
        <end position="1075"/>
    </location>
</feature>
<keyword evidence="2" id="KW-0472">Membrane</keyword>
<feature type="region of interest" description="Disordered" evidence="1">
    <location>
        <begin position="1124"/>
        <end position="1214"/>
    </location>
</feature>
<feature type="compositionally biased region" description="Low complexity" evidence="1">
    <location>
        <begin position="625"/>
        <end position="641"/>
    </location>
</feature>
<feature type="compositionally biased region" description="Polar residues" evidence="1">
    <location>
        <begin position="680"/>
        <end position="689"/>
    </location>
</feature>
<feature type="region of interest" description="Disordered" evidence="1">
    <location>
        <begin position="1367"/>
        <end position="1398"/>
    </location>
</feature>
<feature type="region of interest" description="Disordered" evidence="1">
    <location>
        <begin position="1496"/>
        <end position="1572"/>
    </location>
</feature>
<dbReference type="Pfam" id="PF12877">
    <property type="entry name" value="KIAA1549"/>
    <property type="match status" value="3"/>
</dbReference>
<feature type="compositionally biased region" description="Low complexity" evidence="1">
    <location>
        <begin position="1434"/>
        <end position="1450"/>
    </location>
</feature>
<proteinExistence type="predicted"/>
<feature type="compositionally biased region" description="Pro residues" evidence="1">
    <location>
        <begin position="549"/>
        <end position="565"/>
    </location>
</feature>
<feature type="region of interest" description="Disordered" evidence="1">
    <location>
        <begin position="1305"/>
        <end position="1330"/>
    </location>
</feature>
<accession>A0ABM1VJJ1</accession>
<feature type="compositionally biased region" description="Polar residues" evidence="1">
    <location>
        <begin position="224"/>
        <end position="238"/>
    </location>
</feature>
<feature type="region of interest" description="Disordered" evidence="1">
    <location>
        <begin position="41"/>
        <end position="117"/>
    </location>
</feature>
<dbReference type="GeneID" id="101663353"/>
<keyword evidence="2" id="KW-0812">Transmembrane</keyword>
<reference evidence="4" key="1">
    <citation type="submission" date="2025-08" db="UniProtKB">
        <authorList>
            <consortium name="RefSeq"/>
        </authorList>
    </citation>
    <scope>IDENTIFICATION</scope>
</reference>
<feature type="compositionally biased region" description="Pro residues" evidence="1">
    <location>
        <begin position="91"/>
        <end position="101"/>
    </location>
</feature>
<dbReference type="InterPro" id="IPR024606">
    <property type="entry name" value="KIAA1549"/>
</dbReference>
<name>A0ABM1VJJ1_ECHTE</name>
<evidence type="ECO:0000313" key="3">
    <source>
        <dbReference type="Proteomes" id="UP000694863"/>
    </source>
</evidence>
<organism evidence="3 4">
    <name type="scientific">Echinops telfairi</name>
    <name type="common">Lesser hedgehog tenrec</name>
    <dbReference type="NCBI Taxonomy" id="9371"/>
    <lineage>
        <taxon>Eukaryota</taxon>
        <taxon>Metazoa</taxon>
        <taxon>Chordata</taxon>
        <taxon>Craniata</taxon>
        <taxon>Vertebrata</taxon>
        <taxon>Euteleostomi</taxon>
        <taxon>Mammalia</taxon>
        <taxon>Eutheria</taxon>
        <taxon>Afrotheria</taxon>
        <taxon>Tenrecidae</taxon>
        <taxon>Tenrecinae</taxon>
        <taxon>Echinops</taxon>
    </lineage>
</organism>
<evidence type="ECO:0000256" key="1">
    <source>
        <dbReference type="SAM" id="MobiDB-lite"/>
    </source>
</evidence>
<feature type="compositionally biased region" description="Low complexity" evidence="1">
    <location>
        <begin position="742"/>
        <end position="755"/>
    </location>
</feature>
<protein>
    <submittedName>
        <fullName evidence="4">UPF0606 protein KIAA1549 homolog</fullName>
    </submittedName>
</protein>
<keyword evidence="3" id="KW-1185">Reference proteome</keyword>
<evidence type="ECO:0000313" key="4">
    <source>
        <dbReference type="RefSeq" id="XP_030741130.2"/>
    </source>
</evidence>
<gene>
    <name evidence="4" type="primary">KIAA1549</name>
</gene>